<dbReference type="AlphaFoldDB" id="A0A9Q9ICB3"/>
<dbReference type="EMBL" id="CP073767">
    <property type="protein sequence ID" value="UWZ50593.1"/>
    <property type="molecule type" value="Genomic_DNA"/>
</dbReference>
<feature type="domain" description="PPC" evidence="1">
    <location>
        <begin position="1"/>
        <end position="109"/>
    </location>
</feature>
<protein>
    <submittedName>
        <fullName evidence="2">DNA-binding protein</fullName>
    </submittedName>
</protein>
<dbReference type="InterPro" id="IPR005175">
    <property type="entry name" value="PPC_dom"/>
</dbReference>
<dbReference type="SUPFAM" id="SSF117856">
    <property type="entry name" value="AF0104/ALDC/Ptd012-like"/>
    <property type="match status" value="1"/>
</dbReference>
<dbReference type="CDD" id="cd11378">
    <property type="entry name" value="DUF296"/>
    <property type="match status" value="1"/>
</dbReference>
<dbReference type="Pfam" id="PF03479">
    <property type="entry name" value="PCC"/>
    <property type="match status" value="1"/>
</dbReference>
<dbReference type="Proteomes" id="UP001058003">
    <property type="component" value="Chromosome"/>
</dbReference>
<dbReference type="RefSeq" id="WP_081970358.1">
    <property type="nucleotide sequence ID" value="NZ_CP073767.1"/>
</dbReference>
<dbReference type="KEGG" id="daur:Daura_27610"/>
<name>A0A9Q9ICB3_9ACTN</name>
<dbReference type="Gene3D" id="3.30.1330.80">
    <property type="entry name" value="Hypothetical protein, similar to alpha- acetolactate decarboxylase, domain 2"/>
    <property type="match status" value="1"/>
</dbReference>
<evidence type="ECO:0000313" key="2">
    <source>
        <dbReference type="EMBL" id="UWZ50593.1"/>
    </source>
</evidence>
<reference evidence="2" key="1">
    <citation type="submission" date="2021-04" db="EMBL/GenBank/DDBJ databases">
        <title>Dactylosporangium aurantiacum NRRL B-8018 full assembly.</title>
        <authorList>
            <person name="Hartkoorn R.C."/>
            <person name="Beaudoing E."/>
            <person name="Hot D."/>
        </authorList>
    </citation>
    <scope>NUCLEOTIDE SEQUENCE</scope>
    <source>
        <strain evidence="2">NRRL B-8018</strain>
    </source>
</reference>
<accession>A0A9Q9ICB3</accession>
<dbReference type="GO" id="GO:0003677">
    <property type="term" value="F:DNA binding"/>
    <property type="evidence" value="ECO:0007669"/>
    <property type="project" value="UniProtKB-KW"/>
</dbReference>
<dbReference type="OrthoDB" id="3383570at2"/>
<keyword evidence="2" id="KW-0238">DNA-binding</keyword>
<evidence type="ECO:0000259" key="1">
    <source>
        <dbReference type="PROSITE" id="PS51742"/>
    </source>
</evidence>
<sequence length="109" mass="11610">MFVVHVAAGEEVVGSINRQCADRGISQAGILLVGAVKGCTISVMPRDDETADILTDYDEPFELTGRGEIVDGRAHLHVAAGGEGRTVVGHLHRALVGGWFVRAYVTPRD</sequence>
<gene>
    <name evidence="2" type="ORF">Daura_27610</name>
</gene>
<keyword evidence="3" id="KW-1185">Reference proteome</keyword>
<evidence type="ECO:0000313" key="3">
    <source>
        <dbReference type="Proteomes" id="UP001058003"/>
    </source>
</evidence>
<proteinExistence type="predicted"/>
<organism evidence="2 3">
    <name type="scientific">Dactylosporangium aurantiacum</name>
    <dbReference type="NCBI Taxonomy" id="35754"/>
    <lineage>
        <taxon>Bacteria</taxon>
        <taxon>Bacillati</taxon>
        <taxon>Actinomycetota</taxon>
        <taxon>Actinomycetes</taxon>
        <taxon>Micromonosporales</taxon>
        <taxon>Micromonosporaceae</taxon>
        <taxon>Dactylosporangium</taxon>
    </lineage>
</organism>
<dbReference type="PROSITE" id="PS51742">
    <property type="entry name" value="PPC"/>
    <property type="match status" value="1"/>
</dbReference>